<dbReference type="KEGG" id="bcom:BAUCODRAFT_205251"/>
<evidence type="ECO:0000313" key="2">
    <source>
        <dbReference type="EMBL" id="EMD01308.1"/>
    </source>
</evidence>
<dbReference type="HOGENOM" id="CLU_1137809_0_0_1"/>
<reference evidence="2 3" key="1">
    <citation type="journal article" date="2012" name="PLoS Pathog.">
        <title>Diverse lifestyles and strategies of plant pathogenesis encoded in the genomes of eighteen Dothideomycetes fungi.</title>
        <authorList>
            <person name="Ohm R.A."/>
            <person name="Feau N."/>
            <person name="Henrissat B."/>
            <person name="Schoch C.L."/>
            <person name="Horwitz B.A."/>
            <person name="Barry K.W."/>
            <person name="Condon B.J."/>
            <person name="Copeland A.C."/>
            <person name="Dhillon B."/>
            <person name="Glaser F."/>
            <person name="Hesse C.N."/>
            <person name="Kosti I."/>
            <person name="LaButti K."/>
            <person name="Lindquist E.A."/>
            <person name="Lucas S."/>
            <person name="Salamov A.A."/>
            <person name="Bradshaw R.E."/>
            <person name="Ciuffetti L."/>
            <person name="Hamelin R.C."/>
            <person name="Kema G.H.J."/>
            <person name="Lawrence C."/>
            <person name="Scott J.A."/>
            <person name="Spatafora J.W."/>
            <person name="Turgeon B.G."/>
            <person name="de Wit P.J.G.M."/>
            <person name="Zhong S."/>
            <person name="Goodwin S.B."/>
            <person name="Grigoriev I.V."/>
        </authorList>
    </citation>
    <scope>NUCLEOTIDE SEQUENCE [LARGE SCALE GENOMIC DNA]</scope>
    <source>
        <strain evidence="2 3">UAMH 10762</strain>
    </source>
</reference>
<gene>
    <name evidence="2" type="ORF">BAUCODRAFT_205251</name>
</gene>
<dbReference type="Proteomes" id="UP000011761">
    <property type="component" value="Unassembled WGS sequence"/>
</dbReference>
<organism evidence="2 3">
    <name type="scientific">Baudoinia panamericana (strain UAMH 10762)</name>
    <name type="common">Angels' share fungus</name>
    <name type="synonym">Baudoinia compniacensis (strain UAMH 10762)</name>
    <dbReference type="NCBI Taxonomy" id="717646"/>
    <lineage>
        <taxon>Eukaryota</taxon>
        <taxon>Fungi</taxon>
        <taxon>Dikarya</taxon>
        <taxon>Ascomycota</taxon>
        <taxon>Pezizomycotina</taxon>
        <taxon>Dothideomycetes</taxon>
        <taxon>Dothideomycetidae</taxon>
        <taxon>Mycosphaerellales</taxon>
        <taxon>Teratosphaeriaceae</taxon>
        <taxon>Baudoinia</taxon>
    </lineage>
</organism>
<dbReference type="AlphaFoldDB" id="M2M2G7"/>
<evidence type="ECO:0000256" key="1">
    <source>
        <dbReference type="SAM" id="MobiDB-lite"/>
    </source>
</evidence>
<dbReference type="STRING" id="717646.M2M2G7"/>
<dbReference type="OrthoDB" id="1914839at2759"/>
<sequence>MPEALFFIEGSSLAIMSKVDLSPTQAHRLLLGPVSTCPSCGSVALRSWAMTAAPAEGEDVKLQSFSSPNSDETPFCLRMGKPACRPCQSSESETHCLAVAGAWQALDTHAVLGLRKQPRHIDGQTVKQQLLSRGGRRRSPGLKPGSAPVEDEWQAYKFNTDGELEATAVSTSIDHGSSASGSLYVVNAGPVAPLDSSSVAIAFGNVVKVIRASRRGQMISRSDGHVMERHGSISRRRLTMRKGQ</sequence>
<keyword evidence="3" id="KW-1185">Reference proteome</keyword>
<evidence type="ECO:0000313" key="3">
    <source>
        <dbReference type="Proteomes" id="UP000011761"/>
    </source>
</evidence>
<dbReference type="RefSeq" id="XP_007672492.1">
    <property type="nucleotide sequence ID" value="XM_007674302.1"/>
</dbReference>
<protein>
    <submittedName>
        <fullName evidence="2">Uncharacterized protein</fullName>
    </submittedName>
</protein>
<dbReference type="GeneID" id="19109671"/>
<dbReference type="EMBL" id="KB445550">
    <property type="protein sequence ID" value="EMD01308.1"/>
    <property type="molecule type" value="Genomic_DNA"/>
</dbReference>
<name>M2M2G7_BAUPA</name>
<proteinExistence type="predicted"/>
<feature type="region of interest" description="Disordered" evidence="1">
    <location>
        <begin position="123"/>
        <end position="149"/>
    </location>
</feature>
<accession>M2M2G7</accession>